<organism evidence="2 3">
    <name type="scientific">Babjeviella inositovora NRRL Y-12698</name>
    <dbReference type="NCBI Taxonomy" id="984486"/>
    <lineage>
        <taxon>Eukaryota</taxon>
        <taxon>Fungi</taxon>
        <taxon>Dikarya</taxon>
        <taxon>Ascomycota</taxon>
        <taxon>Saccharomycotina</taxon>
        <taxon>Pichiomycetes</taxon>
        <taxon>Serinales incertae sedis</taxon>
        <taxon>Babjeviella</taxon>
    </lineage>
</organism>
<evidence type="ECO:0000313" key="2">
    <source>
        <dbReference type="EMBL" id="ODQ82395.1"/>
    </source>
</evidence>
<feature type="region of interest" description="Disordered" evidence="1">
    <location>
        <begin position="447"/>
        <end position="579"/>
    </location>
</feature>
<gene>
    <name evidence="2" type="ORF">BABINDRAFT_71441</name>
</gene>
<dbReference type="AlphaFoldDB" id="A0A1E3QXJ8"/>
<name>A0A1E3QXJ8_9ASCO</name>
<feature type="compositionally biased region" description="Polar residues" evidence="1">
    <location>
        <begin position="76"/>
        <end position="114"/>
    </location>
</feature>
<proteinExistence type="predicted"/>
<feature type="region of interest" description="Disordered" evidence="1">
    <location>
        <begin position="21"/>
        <end position="114"/>
    </location>
</feature>
<feature type="compositionally biased region" description="Polar residues" evidence="1">
    <location>
        <begin position="363"/>
        <end position="376"/>
    </location>
</feature>
<dbReference type="Proteomes" id="UP000094336">
    <property type="component" value="Unassembled WGS sequence"/>
</dbReference>
<protein>
    <submittedName>
        <fullName evidence="2">Uncharacterized protein</fullName>
    </submittedName>
</protein>
<dbReference type="RefSeq" id="XP_018987723.1">
    <property type="nucleotide sequence ID" value="XM_019132570.1"/>
</dbReference>
<feature type="region of interest" description="Disordered" evidence="1">
    <location>
        <begin position="334"/>
        <end position="376"/>
    </location>
</feature>
<sequence length="692" mass="74887">MAHPPTKVQYIYKPIEPQLRTMSMTSSPYSQRVTDRGSPSGRSNSMMGLRTMSLSNSHTGLRGPNPAHNAPINGVPRTSSILSDSSPRGNKSSSLINNASTLRKPSLTNVTPLRNSSLTNSITGRNRLGAVRANSLSSLNSNGSAGGKYIVKTTKTTDGQGRTTSITKKTMQQLPNGSVSVLKTETTTFEHIEEEEEVFDEYNFGEDFDGSYDQDTYVPEGYAQDDYEYDTHTPQLLPVRAFQQLLPLLNLPPRPLADLSEVSEEEVVVPRIRRTPENTNGLIIAGGHHVPSHKSLIPVKSILKKPEPVLEESPNIVPNGVFKAKEVATSPVPQTVLDKVDGNKVAPYASLGEPNPKSRSNDTDSTLTEPNDSVPNVKAQTEMTAANFSLPASPLLENSFPGALRDRDVPCSSRLSSMSSEFADALEEPAKYQPTLQVPEAVLRTGSIDGSSSVESLTYKRSESTPPSGDEATALSKKQDKEELKKTVKKAHSDGTEKLDVPSEPSLSRRAALVSTDRSNAEATPVTLLDQEITPTTSSAPPEGAPLDHISKPTSLPQKDSLRSSLAPARPRFIPPVQNGTLASSKLVNHDALHPEQLKTLVPDTYPSPATPDVCQPSVAKATVQTPFLFAGCGSDPASPTATTHDTLDETFESYQREPIPVDAAPKKEPALKEKPRSKFKKFMNLFVTDYH</sequence>
<dbReference type="EMBL" id="KV454426">
    <property type="protein sequence ID" value="ODQ82395.1"/>
    <property type="molecule type" value="Genomic_DNA"/>
</dbReference>
<keyword evidence="3" id="KW-1185">Reference proteome</keyword>
<reference evidence="3" key="1">
    <citation type="submission" date="2016-05" db="EMBL/GenBank/DDBJ databases">
        <title>Comparative genomics of biotechnologically important yeasts.</title>
        <authorList>
            <consortium name="DOE Joint Genome Institute"/>
            <person name="Riley R."/>
            <person name="Haridas S."/>
            <person name="Wolfe K.H."/>
            <person name="Lopes M.R."/>
            <person name="Hittinger C.T."/>
            <person name="Goker M."/>
            <person name="Salamov A."/>
            <person name="Wisecaver J."/>
            <person name="Long T.M."/>
            <person name="Aerts A.L."/>
            <person name="Barry K."/>
            <person name="Choi C."/>
            <person name="Clum A."/>
            <person name="Coughlan A.Y."/>
            <person name="Deshpande S."/>
            <person name="Douglass A.P."/>
            <person name="Hanson S.J."/>
            <person name="Klenk H.-P."/>
            <person name="Labutti K."/>
            <person name="Lapidus A."/>
            <person name="Lindquist E."/>
            <person name="Lipzen A."/>
            <person name="Meier-Kolthoff J.P."/>
            <person name="Ohm R.A."/>
            <person name="Otillar R.P."/>
            <person name="Pangilinan J."/>
            <person name="Peng Y."/>
            <person name="Rokas A."/>
            <person name="Rosa C.A."/>
            <person name="Scheuner C."/>
            <person name="Sibirny A.A."/>
            <person name="Slot J.C."/>
            <person name="Stielow J.B."/>
            <person name="Sun H."/>
            <person name="Kurtzman C.P."/>
            <person name="Blackwell M."/>
            <person name="Grigoriev I.V."/>
            <person name="Jeffries T.W."/>
        </authorList>
    </citation>
    <scope>NUCLEOTIDE SEQUENCE [LARGE SCALE GENOMIC DNA]</scope>
    <source>
        <strain evidence="3">NRRL Y-12698</strain>
    </source>
</reference>
<feature type="compositionally biased region" description="Polar residues" evidence="1">
    <location>
        <begin position="21"/>
        <end position="32"/>
    </location>
</feature>
<feature type="compositionally biased region" description="Polar residues" evidence="1">
    <location>
        <begin position="40"/>
        <end position="59"/>
    </location>
</feature>
<evidence type="ECO:0000256" key="1">
    <source>
        <dbReference type="SAM" id="MobiDB-lite"/>
    </source>
</evidence>
<feature type="compositionally biased region" description="Basic and acidic residues" evidence="1">
    <location>
        <begin position="477"/>
        <end position="501"/>
    </location>
</feature>
<accession>A0A1E3QXJ8</accession>
<dbReference type="GeneID" id="30150423"/>
<evidence type="ECO:0000313" key="3">
    <source>
        <dbReference type="Proteomes" id="UP000094336"/>
    </source>
</evidence>